<protein>
    <submittedName>
        <fullName evidence="2">Uncharacterized protein</fullName>
    </submittedName>
</protein>
<comment type="caution">
    <text evidence="2">The sequence shown here is derived from an EMBL/GenBank/DDBJ whole genome shotgun (WGS) entry which is preliminary data.</text>
</comment>
<dbReference type="Proteomes" id="UP000823775">
    <property type="component" value="Unassembled WGS sequence"/>
</dbReference>
<evidence type="ECO:0000313" key="2">
    <source>
        <dbReference type="EMBL" id="MCD7473021.1"/>
    </source>
</evidence>
<organism evidence="2 3">
    <name type="scientific">Datura stramonium</name>
    <name type="common">Jimsonweed</name>
    <name type="synonym">Common thornapple</name>
    <dbReference type="NCBI Taxonomy" id="4076"/>
    <lineage>
        <taxon>Eukaryota</taxon>
        <taxon>Viridiplantae</taxon>
        <taxon>Streptophyta</taxon>
        <taxon>Embryophyta</taxon>
        <taxon>Tracheophyta</taxon>
        <taxon>Spermatophyta</taxon>
        <taxon>Magnoliopsida</taxon>
        <taxon>eudicotyledons</taxon>
        <taxon>Gunneridae</taxon>
        <taxon>Pentapetalae</taxon>
        <taxon>asterids</taxon>
        <taxon>lamiids</taxon>
        <taxon>Solanales</taxon>
        <taxon>Solanaceae</taxon>
        <taxon>Solanoideae</taxon>
        <taxon>Datureae</taxon>
        <taxon>Datura</taxon>
    </lineage>
</organism>
<name>A0ABS8TN99_DATST</name>
<keyword evidence="3" id="KW-1185">Reference proteome</keyword>
<evidence type="ECO:0000256" key="1">
    <source>
        <dbReference type="SAM" id="MobiDB-lite"/>
    </source>
</evidence>
<feature type="region of interest" description="Disordered" evidence="1">
    <location>
        <begin position="68"/>
        <end position="89"/>
    </location>
</feature>
<reference evidence="2 3" key="1">
    <citation type="journal article" date="2021" name="BMC Genomics">
        <title>Datura genome reveals duplications of psychoactive alkaloid biosynthetic genes and high mutation rate following tissue culture.</title>
        <authorList>
            <person name="Rajewski A."/>
            <person name="Carter-House D."/>
            <person name="Stajich J."/>
            <person name="Litt A."/>
        </authorList>
    </citation>
    <scope>NUCLEOTIDE SEQUENCE [LARGE SCALE GENOMIC DNA]</scope>
    <source>
        <strain evidence="2">AR-01</strain>
    </source>
</reference>
<accession>A0ABS8TN99</accession>
<evidence type="ECO:0000313" key="3">
    <source>
        <dbReference type="Proteomes" id="UP000823775"/>
    </source>
</evidence>
<feature type="compositionally biased region" description="Basic and acidic residues" evidence="1">
    <location>
        <begin position="68"/>
        <end position="87"/>
    </location>
</feature>
<sequence>MQPKDQILTDEPPSRPAQLRFLVSPFYFERFHDLEIPSKGRTTAGRRANTNVEHQQIKRLIVYPQQTEDTKLESSLEKESSALEREPNQLAMKAVIGSTAAGPYSSRGCLDLPSPQSVHLPRGSRLRNGST</sequence>
<dbReference type="EMBL" id="JACEIK010001905">
    <property type="protein sequence ID" value="MCD7473021.1"/>
    <property type="molecule type" value="Genomic_DNA"/>
</dbReference>
<gene>
    <name evidence="2" type="ORF">HAX54_014562</name>
</gene>
<feature type="region of interest" description="Disordered" evidence="1">
    <location>
        <begin position="104"/>
        <end position="131"/>
    </location>
</feature>
<proteinExistence type="predicted"/>